<evidence type="ECO:0000259" key="9">
    <source>
        <dbReference type="PROSITE" id="PS50110"/>
    </source>
</evidence>
<dbReference type="SMART" id="SM00387">
    <property type="entry name" value="HATPase_c"/>
    <property type="match status" value="1"/>
</dbReference>
<evidence type="ECO:0000256" key="4">
    <source>
        <dbReference type="ARBA" id="ARBA00022679"/>
    </source>
</evidence>
<protein>
    <recommendedName>
        <fullName evidence="2">histidine kinase</fullName>
        <ecNumber evidence="2">2.7.13.3</ecNumber>
    </recommendedName>
</protein>
<evidence type="ECO:0000313" key="10">
    <source>
        <dbReference type="EMBL" id="CAA9251553.1"/>
    </source>
</evidence>
<dbReference type="PRINTS" id="PR00344">
    <property type="entry name" value="BCTRLSENSOR"/>
</dbReference>
<keyword evidence="4" id="KW-0808">Transferase</keyword>
<evidence type="ECO:0000256" key="3">
    <source>
        <dbReference type="ARBA" id="ARBA00022553"/>
    </source>
</evidence>
<dbReference type="EC" id="2.7.13.3" evidence="2"/>
<dbReference type="CDD" id="cd00156">
    <property type="entry name" value="REC"/>
    <property type="match status" value="1"/>
</dbReference>
<keyword evidence="10" id="KW-0675">Receptor</keyword>
<dbReference type="GO" id="GO:0000155">
    <property type="term" value="F:phosphorelay sensor kinase activity"/>
    <property type="evidence" value="ECO:0007669"/>
    <property type="project" value="InterPro"/>
</dbReference>
<dbReference type="InterPro" id="IPR036890">
    <property type="entry name" value="HATPase_C_sf"/>
</dbReference>
<accession>A0A6J4IJ74</accession>
<sequence length="376" mass="41475">MAASPLRVLLVDDNPDDRALVRRALERDLGAIQAEEIVDRAAFERANEAGGFDLVVTDYQLLWWTGLDVVRAAKERWPYCPVVMFTATGNEEVAVAAMKSGLDDYVLKSTSRLPRLVASVRLALQNAQRQRDLDAAVRARDEFLSIAAHELKTPITSLRGYAQMALRRLRRGETLDSARLDRVLHTIDQQSERLARLVERLLDVGRLETGRLRLEPAPADLVALARRVAELVQQTTTRHTIAVTGPPQLEAHVDALRIEQVVTNVIDNAVKFDQDGGLIEVDVASPEPGWAELTVRDHGPGIPPERRTGLFERFHQAHGDAHLSGLGLGLYVSRQLVDLHGGAITLDAPPDGGTRVRVRLPVHPPTGAVRRTVSQD</sequence>
<gene>
    <name evidence="10" type="ORF">AVDCRST_MAG77-2192</name>
</gene>
<evidence type="ECO:0000256" key="7">
    <source>
        <dbReference type="PROSITE-ProRule" id="PRU00169"/>
    </source>
</evidence>
<dbReference type="PANTHER" id="PTHR43547:SF2">
    <property type="entry name" value="HYBRID SIGNAL TRANSDUCTION HISTIDINE KINASE C"/>
    <property type="match status" value="1"/>
</dbReference>
<feature type="domain" description="Response regulatory" evidence="9">
    <location>
        <begin position="7"/>
        <end position="123"/>
    </location>
</feature>
<dbReference type="PROSITE" id="PS50109">
    <property type="entry name" value="HIS_KIN"/>
    <property type="match status" value="1"/>
</dbReference>
<dbReference type="Pfam" id="PF00072">
    <property type="entry name" value="Response_reg"/>
    <property type="match status" value="1"/>
</dbReference>
<evidence type="ECO:0000256" key="2">
    <source>
        <dbReference type="ARBA" id="ARBA00012438"/>
    </source>
</evidence>
<name>A0A6J4IJ74_9CHLR</name>
<feature type="domain" description="Histidine kinase" evidence="8">
    <location>
        <begin position="146"/>
        <end position="364"/>
    </location>
</feature>
<dbReference type="FunFam" id="1.10.287.130:FF:000001">
    <property type="entry name" value="Two-component sensor histidine kinase"/>
    <property type="match status" value="1"/>
</dbReference>
<dbReference type="PROSITE" id="PS50110">
    <property type="entry name" value="RESPONSE_REGULATORY"/>
    <property type="match status" value="1"/>
</dbReference>
<dbReference type="SUPFAM" id="SSF52172">
    <property type="entry name" value="CheY-like"/>
    <property type="match status" value="1"/>
</dbReference>
<proteinExistence type="predicted"/>
<dbReference type="CDD" id="cd00082">
    <property type="entry name" value="HisKA"/>
    <property type="match status" value="1"/>
</dbReference>
<dbReference type="InterPro" id="IPR003594">
    <property type="entry name" value="HATPase_dom"/>
</dbReference>
<dbReference type="InterPro" id="IPR005467">
    <property type="entry name" value="His_kinase_dom"/>
</dbReference>
<dbReference type="SMART" id="SM00448">
    <property type="entry name" value="REC"/>
    <property type="match status" value="1"/>
</dbReference>
<feature type="modified residue" description="4-aspartylphosphate" evidence="7">
    <location>
        <position position="58"/>
    </location>
</feature>
<organism evidence="10">
    <name type="scientific">uncultured Chloroflexota bacterium</name>
    <dbReference type="NCBI Taxonomy" id="166587"/>
    <lineage>
        <taxon>Bacteria</taxon>
        <taxon>Bacillati</taxon>
        <taxon>Chloroflexota</taxon>
        <taxon>environmental samples</taxon>
    </lineage>
</organism>
<evidence type="ECO:0000256" key="1">
    <source>
        <dbReference type="ARBA" id="ARBA00000085"/>
    </source>
</evidence>
<dbReference type="Gene3D" id="3.30.565.10">
    <property type="entry name" value="Histidine kinase-like ATPase, C-terminal domain"/>
    <property type="match status" value="1"/>
</dbReference>
<dbReference type="InterPro" id="IPR003661">
    <property type="entry name" value="HisK_dim/P_dom"/>
</dbReference>
<dbReference type="EMBL" id="CADCTC010000127">
    <property type="protein sequence ID" value="CAA9251553.1"/>
    <property type="molecule type" value="Genomic_DNA"/>
</dbReference>
<keyword evidence="3 7" id="KW-0597">Phosphoprotein</keyword>
<dbReference type="InterPro" id="IPR004358">
    <property type="entry name" value="Sig_transdc_His_kin-like_C"/>
</dbReference>
<evidence type="ECO:0000259" key="8">
    <source>
        <dbReference type="PROSITE" id="PS50109"/>
    </source>
</evidence>
<dbReference type="CDD" id="cd00075">
    <property type="entry name" value="HATPase"/>
    <property type="match status" value="1"/>
</dbReference>
<dbReference type="SMART" id="SM00388">
    <property type="entry name" value="HisKA"/>
    <property type="match status" value="1"/>
</dbReference>
<keyword evidence="6" id="KW-0902">Two-component regulatory system</keyword>
<reference evidence="10" key="1">
    <citation type="submission" date="2020-02" db="EMBL/GenBank/DDBJ databases">
        <authorList>
            <person name="Meier V. D."/>
        </authorList>
    </citation>
    <scope>NUCLEOTIDE SEQUENCE</scope>
    <source>
        <strain evidence="10">AVDCRST_MAG77</strain>
    </source>
</reference>
<dbReference type="AlphaFoldDB" id="A0A6J4IJ74"/>
<dbReference type="PANTHER" id="PTHR43547">
    <property type="entry name" value="TWO-COMPONENT HISTIDINE KINASE"/>
    <property type="match status" value="1"/>
</dbReference>
<dbReference type="Gene3D" id="1.10.287.130">
    <property type="match status" value="1"/>
</dbReference>
<dbReference type="Pfam" id="PF00512">
    <property type="entry name" value="HisKA"/>
    <property type="match status" value="1"/>
</dbReference>
<dbReference type="InterPro" id="IPR001789">
    <property type="entry name" value="Sig_transdc_resp-reg_receiver"/>
</dbReference>
<evidence type="ECO:0000256" key="6">
    <source>
        <dbReference type="ARBA" id="ARBA00023012"/>
    </source>
</evidence>
<dbReference type="Gene3D" id="3.40.50.2300">
    <property type="match status" value="1"/>
</dbReference>
<dbReference type="Pfam" id="PF02518">
    <property type="entry name" value="HATPase_c"/>
    <property type="match status" value="1"/>
</dbReference>
<dbReference type="InterPro" id="IPR011006">
    <property type="entry name" value="CheY-like_superfamily"/>
</dbReference>
<keyword evidence="5" id="KW-0418">Kinase</keyword>
<comment type="catalytic activity">
    <reaction evidence="1">
        <text>ATP + protein L-histidine = ADP + protein N-phospho-L-histidine.</text>
        <dbReference type="EC" id="2.7.13.3"/>
    </reaction>
</comment>
<dbReference type="SUPFAM" id="SSF55874">
    <property type="entry name" value="ATPase domain of HSP90 chaperone/DNA topoisomerase II/histidine kinase"/>
    <property type="match status" value="1"/>
</dbReference>
<evidence type="ECO:0000256" key="5">
    <source>
        <dbReference type="ARBA" id="ARBA00022777"/>
    </source>
</evidence>